<sequence>MGVRLAEGRPVEGEAAGESFNGFGRESAEGSLIFAFISKARDGSREGEMAQGRRSWLLVSGQKRRKLALGENGDGGGYVQSFFFGQRARERRGKNVGRP</sequence>
<feature type="compositionally biased region" description="Basic and acidic residues" evidence="1">
    <location>
        <begin position="1"/>
        <end position="12"/>
    </location>
</feature>
<dbReference type="EMBL" id="JAQIZT010000004">
    <property type="protein sequence ID" value="KAJ6999995.1"/>
    <property type="molecule type" value="Genomic_DNA"/>
</dbReference>
<proteinExistence type="predicted"/>
<reference evidence="2 3" key="1">
    <citation type="journal article" date="2023" name="Mol. Ecol. Resour.">
        <title>Chromosome-level genome assembly of a triploid poplar Populus alba 'Berolinensis'.</title>
        <authorList>
            <person name="Chen S."/>
            <person name="Yu Y."/>
            <person name="Wang X."/>
            <person name="Wang S."/>
            <person name="Zhang T."/>
            <person name="Zhou Y."/>
            <person name="He R."/>
            <person name="Meng N."/>
            <person name="Wang Y."/>
            <person name="Liu W."/>
            <person name="Liu Z."/>
            <person name="Liu J."/>
            <person name="Guo Q."/>
            <person name="Huang H."/>
            <person name="Sederoff R.R."/>
            <person name="Wang G."/>
            <person name="Qu G."/>
            <person name="Chen S."/>
        </authorList>
    </citation>
    <scope>NUCLEOTIDE SEQUENCE [LARGE SCALE GENOMIC DNA]</scope>
    <source>
        <strain evidence="2">SC-2020</strain>
    </source>
</reference>
<organism evidence="2 3">
    <name type="scientific">Populus alba x Populus x berolinensis</name>
    <dbReference type="NCBI Taxonomy" id="444605"/>
    <lineage>
        <taxon>Eukaryota</taxon>
        <taxon>Viridiplantae</taxon>
        <taxon>Streptophyta</taxon>
        <taxon>Embryophyta</taxon>
        <taxon>Tracheophyta</taxon>
        <taxon>Spermatophyta</taxon>
        <taxon>Magnoliopsida</taxon>
        <taxon>eudicotyledons</taxon>
        <taxon>Gunneridae</taxon>
        <taxon>Pentapetalae</taxon>
        <taxon>rosids</taxon>
        <taxon>fabids</taxon>
        <taxon>Malpighiales</taxon>
        <taxon>Salicaceae</taxon>
        <taxon>Saliceae</taxon>
        <taxon>Populus</taxon>
    </lineage>
</organism>
<feature type="region of interest" description="Disordered" evidence="1">
    <location>
        <begin position="1"/>
        <end position="24"/>
    </location>
</feature>
<gene>
    <name evidence="2" type="ORF">NC653_010680</name>
</gene>
<evidence type="ECO:0000313" key="3">
    <source>
        <dbReference type="Proteomes" id="UP001164929"/>
    </source>
</evidence>
<protein>
    <submittedName>
        <fullName evidence="2">Uncharacterized protein</fullName>
    </submittedName>
</protein>
<dbReference type="Proteomes" id="UP001164929">
    <property type="component" value="Chromosome 4"/>
</dbReference>
<name>A0AAD6R1I5_9ROSI</name>
<dbReference type="AlphaFoldDB" id="A0AAD6R1I5"/>
<evidence type="ECO:0000313" key="2">
    <source>
        <dbReference type="EMBL" id="KAJ6999995.1"/>
    </source>
</evidence>
<keyword evidence="3" id="KW-1185">Reference proteome</keyword>
<comment type="caution">
    <text evidence="2">The sequence shown here is derived from an EMBL/GenBank/DDBJ whole genome shotgun (WGS) entry which is preliminary data.</text>
</comment>
<evidence type="ECO:0000256" key="1">
    <source>
        <dbReference type="SAM" id="MobiDB-lite"/>
    </source>
</evidence>
<accession>A0AAD6R1I5</accession>